<dbReference type="Pfam" id="PF05658">
    <property type="entry name" value="YadA_head"/>
    <property type="match status" value="5"/>
</dbReference>
<feature type="domain" description="Trimeric autotransporter adhesin YadA-like head" evidence="1">
    <location>
        <begin position="497"/>
        <end position="512"/>
    </location>
</feature>
<evidence type="ECO:0000313" key="5">
    <source>
        <dbReference type="Proteomes" id="UP000281084"/>
    </source>
</evidence>
<evidence type="ECO:0000259" key="2">
    <source>
        <dbReference type="Pfam" id="PF05662"/>
    </source>
</evidence>
<feature type="domain" description="Trimeric autotransporter adhesin YadA-like head" evidence="1">
    <location>
        <begin position="265"/>
        <end position="290"/>
    </location>
</feature>
<organism evidence="4 5">
    <name type="scientific">Acinetobacter cumulans</name>
    <dbReference type="NCBI Taxonomy" id="2136182"/>
    <lineage>
        <taxon>Bacteria</taxon>
        <taxon>Pseudomonadati</taxon>
        <taxon>Pseudomonadota</taxon>
        <taxon>Gammaproteobacteria</taxon>
        <taxon>Moraxellales</taxon>
        <taxon>Moraxellaceae</taxon>
        <taxon>Acinetobacter</taxon>
    </lineage>
</organism>
<dbReference type="AlphaFoldDB" id="A0A3A8G7T7"/>
<dbReference type="InterPro" id="IPR008640">
    <property type="entry name" value="Adhesin_Head_dom"/>
</dbReference>
<evidence type="ECO:0000259" key="3">
    <source>
        <dbReference type="Pfam" id="PF13018"/>
    </source>
</evidence>
<gene>
    <name evidence="4" type="ORF">D7V64_14330</name>
</gene>
<feature type="domain" description="Trimeric autotransporter adhesin YadA-like head" evidence="1">
    <location>
        <begin position="514"/>
        <end position="535"/>
    </location>
</feature>
<name>A0A3A8G7T7_9GAMM</name>
<evidence type="ECO:0000313" key="4">
    <source>
        <dbReference type="EMBL" id="RKG49043.1"/>
    </source>
</evidence>
<evidence type="ECO:0008006" key="6">
    <source>
        <dbReference type="Google" id="ProtNLM"/>
    </source>
</evidence>
<dbReference type="Pfam" id="PF05662">
    <property type="entry name" value="YadA_stalk"/>
    <property type="match status" value="2"/>
</dbReference>
<feature type="non-terminal residue" evidence="4">
    <location>
        <position position="763"/>
    </location>
</feature>
<dbReference type="InterPro" id="IPR024973">
    <property type="entry name" value="ESPR"/>
</dbReference>
<dbReference type="Gene3D" id="2.150.10.10">
    <property type="entry name" value="Serralysin-like metalloprotease, C-terminal"/>
    <property type="match status" value="4"/>
</dbReference>
<feature type="domain" description="Trimeric autotransporter adhesin YadA-like head" evidence="1">
    <location>
        <begin position="94"/>
        <end position="118"/>
    </location>
</feature>
<accession>A0A3A8G7T7</accession>
<dbReference type="SUPFAM" id="SSF101967">
    <property type="entry name" value="Adhesin YadA, collagen-binding domain"/>
    <property type="match status" value="2"/>
</dbReference>
<proteinExistence type="predicted"/>
<protein>
    <recommendedName>
        <fullName evidence="6">Cell surface protein</fullName>
    </recommendedName>
</protein>
<feature type="domain" description="Trimeric autotransporter adhesin YadA-like stalk" evidence="2">
    <location>
        <begin position="703"/>
        <end position="742"/>
    </location>
</feature>
<dbReference type="InterPro" id="IPR008635">
    <property type="entry name" value="Coiled_stalk_dom"/>
</dbReference>
<feature type="domain" description="Trimeric autotransporter adhesin YadA-like head" evidence="1">
    <location>
        <begin position="418"/>
        <end position="440"/>
    </location>
</feature>
<reference evidence="4 5" key="1">
    <citation type="submission" date="2018-09" db="EMBL/GenBank/DDBJ databases">
        <title>The draft genome of Acinetobacter spp. strains.</title>
        <authorList>
            <person name="Qin J."/>
            <person name="Feng Y."/>
            <person name="Zong Z."/>
        </authorList>
    </citation>
    <scope>NUCLEOTIDE SEQUENCE [LARGE SCALE GENOMIC DNA]</scope>
    <source>
        <strain evidence="4 5">WCHAc060002</strain>
    </source>
</reference>
<evidence type="ECO:0000259" key="1">
    <source>
        <dbReference type="Pfam" id="PF05658"/>
    </source>
</evidence>
<dbReference type="EMBL" id="RAXZ01000027">
    <property type="protein sequence ID" value="RKG49043.1"/>
    <property type="molecule type" value="Genomic_DNA"/>
</dbReference>
<dbReference type="Proteomes" id="UP000281084">
    <property type="component" value="Unassembled WGS sequence"/>
</dbReference>
<dbReference type="GO" id="GO:0019867">
    <property type="term" value="C:outer membrane"/>
    <property type="evidence" value="ECO:0007669"/>
    <property type="project" value="InterPro"/>
</dbReference>
<comment type="caution">
    <text evidence="4">The sequence shown here is derived from an EMBL/GenBank/DDBJ whole genome shotgun (WGS) entry which is preliminary data.</text>
</comment>
<feature type="domain" description="ESPR" evidence="3">
    <location>
        <begin position="1"/>
        <end position="37"/>
    </location>
</feature>
<dbReference type="InterPro" id="IPR011049">
    <property type="entry name" value="Serralysin-like_metalloprot_C"/>
</dbReference>
<dbReference type="Pfam" id="PF13018">
    <property type="entry name" value="ESPR"/>
    <property type="match status" value="1"/>
</dbReference>
<dbReference type="Gene3D" id="1.20.5.170">
    <property type="match status" value="1"/>
</dbReference>
<feature type="domain" description="Trimeric autotransporter adhesin YadA-like stalk" evidence="2">
    <location>
        <begin position="605"/>
        <end position="645"/>
    </location>
</feature>
<sequence length="763" mass="74831">MNKIYKVIWCQTLCTWVAVSELAKGKSKSSTKRSSAQGLKVQRKAGIGSLKVLAMALMSCSSVAFAEQGVSGGLALGGSSTAISACAVSNQAKATKINAIAMGCNANALGASAISIGGFDGLGYTIKLNTLGLGSMAAIATELGVTGSTQYNGSLVSRNSNSLGVSNALLSGSSIAVGNRISILNGNSINSLADLDDSTKVYGGLASAKSIAVGDTITVGPNSVSAIAIGDTAKIGSNSANAVAVGALSHANAANAIAAGAGASAAGTSTIAIGNSAFADHGGSIAVGGGDGNLIRTAAQVGVLQDVGERKITITSYNFTSGTGGTLDSVVDGNVLKFTLDGTGAVTNATAYVQTNKKDATGNLIPVNPADNSTYDSTLTYTGARAQDIYDALSKGSALSIARQTVAIGTGSSAIRSQSVAIGAQASAFGDQSVAIGANTRTLGSSSVAIGGDDLNSASGFYTGGPGVNQSEAAKLYKKLTGDDLVDTSVYYKKTSTGEGAVALGVQAQAEDLSAALGTRANASGQAATAIGTGADASKGGAVALGAGSTTNTDAATPTGATIGVVNLAGNQVGTLNYNFAGAFAGLAEDVGRQVSVGNVGNERQIKNVAPGAISRTSTDAINGSQLVAVVEGLVANFDDTAAVVYTQPDGTPVKKAADGKWYKAADINQDGTLVAGATEIAPSSIITSVKSAAGSTTAPTTLTNVKDGAISATSKDAINGSQLKGAMDSTATVLGGGASYNPVTNSFTNPTYNLTNAAGGTA</sequence>